<dbReference type="PANTHER" id="PTHR45228">
    <property type="entry name" value="CYCLIC DI-GMP PHOSPHODIESTERASE TM_0186-RELATED"/>
    <property type="match status" value="1"/>
</dbReference>
<feature type="region of interest" description="Disordered" evidence="1">
    <location>
        <begin position="1"/>
        <end position="24"/>
    </location>
</feature>
<dbReference type="SUPFAM" id="SSF109604">
    <property type="entry name" value="HD-domain/PDEase-like"/>
    <property type="match status" value="1"/>
</dbReference>
<dbReference type="InterPro" id="IPR003607">
    <property type="entry name" value="HD/PDEase_dom"/>
</dbReference>
<dbReference type="RefSeq" id="WP_039687268.1">
    <property type="nucleotide sequence ID" value="NZ_CP010028.1"/>
</dbReference>
<dbReference type="SMART" id="SM00471">
    <property type="entry name" value="HDc"/>
    <property type="match status" value="1"/>
</dbReference>
<evidence type="ECO:0000259" key="2">
    <source>
        <dbReference type="PROSITE" id="PS51832"/>
    </source>
</evidence>
<feature type="domain" description="HD-GYP" evidence="2">
    <location>
        <begin position="166"/>
        <end position="347"/>
    </location>
</feature>
<dbReference type="PROSITE" id="PS51832">
    <property type="entry name" value="HD_GYP"/>
    <property type="match status" value="1"/>
</dbReference>
<gene>
    <name evidence="3" type="ORF">QR90_11635</name>
</gene>
<dbReference type="InterPro" id="IPR052020">
    <property type="entry name" value="Cyclic_di-GMP/3'3'-cGAMP_PDE"/>
</dbReference>
<dbReference type="STRING" id="1182571.QR90_11635"/>
<sequence>MFRRPRPPQPPPLASAEARVPSASVPAGDMEAVRVLNELLARPTHEGVLEGALSHASFLLGGNLRGYAVTHRAQGQDRVTAVFGYPKALVGTPLSGPWAALRTRVLSDGSRELYEANPPELHGVLDTCGMRDVALSLVVPVNDRGRNMGALVLDRNTSEDIGLAAQELVTRWATAVAPLLGLLESRENWRLTARQVSSGVVEALESQEFDALGHGQAVAEASVKLGRAVGLAERELEELWFAATLHDLGKIHGEKGHAQVGANFLHGVPHMVQAQKAIRHHHERWDGQGEPDKLAGEDIPLYARILAVANAYVRLGDFERLRGQAGKGLDPRLVGLMEKVSTEPSAK</sequence>
<dbReference type="KEGG" id="dsw:QR90_11635"/>
<dbReference type="InterPro" id="IPR037522">
    <property type="entry name" value="HD_GYP_dom"/>
</dbReference>
<dbReference type="Gene3D" id="1.10.3210.10">
    <property type="entry name" value="Hypothetical protein af1432"/>
    <property type="match status" value="1"/>
</dbReference>
<protein>
    <submittedName>
        <fullName evidence="3">Phosphohydrolase</fullName>
    </submittedName>
</protein>
<evidence type="ECO:0000256" key="1">
    <source>
        <dbReference type="SAM" id="MobiDB-lite"/>
    </source>
</evidence>
<accession>A0A0A7KKG9</accession>
<organism evidence="3 4">
    <name type="scientific">Deinococcus radiopugnans</name>
    <dbReference type="NCBI Taxonomy" id="57497"/>
    <lineage>
        <taxon>Bacteria</taxon>
        <taxon>Thermotogati</taxon>
        <taxon>Deinococcota</taxon>
        <taxon>Deinococci</taxon>
        <taxon>Deinococcales</taxon>
        <taxon>Deinococcaceae</taxon>
        <taxon>Deinococcus</taxon>
    </lineage>
</organism>
<dbReference type="CDD" id="cd00077">
    <property type="entry name" value="HDc"/>
    <property type="match status" value="1"/>
</dbReference>
<proteinExistence type="predicted"/>
<dbReference type="Pfam" id="PF13487">
    <property type="entry name" value="HD_5"/>
    <property type="match status" value="1"/>
</dbReference>
<name>A0A0A7KKG9_9DEIO</name>
<reference evidence="4" key="1">
    <citation type="submission" date="2014-11" db="EMBL/GenBank/DDBJ databases">
        <title>Hymenobacter sp. DG25B genome submission.</title>
        <authorList>
            <person name="Jung H.-Y."/>
            <person name="Kim M.K."/>
            <person name="Srinivasan S."/>
            <person name="Lim S."/>
        </authorList>
    </citation>
    <scope>NUCLEOTIDE SEQUENCE [LARGE SCALE GENOMIC DNA]</scope>
    <source>
        <strain evidence="4">DY59</strain>
    </source>
</reference>
<dbReference type="HOGENOM" id="CLU_857180_0_0_0"/>
<dbReference type="GO" id="GO:0016787">
    <property type="term" value="F:hydrolase activity"/>
    <property type="evidence" value="ECO:0007669"/>
    <property type="project" value="UniProtKB-KW"/>
</dbReference>
<dbReference type="PANTHER" id="PTHR45228:SF4">
    <property type="entry name" value="LIPOPROTEIN"/>
    <property type="match status" value="1"/>
</dbReference>
<dbReference type="AlphaFoldDB" id="A0A0A7KKG9"/>
<evidence type="ECO:0000313" key="4">
    <source>
        <dbReference type="Proteomes" id="UP000030634"/>
    </source>
</evidence>
<dbReference type="Proteomes" id="UP000030634">
    <property type="component" value="Chromosome"/>
</dbReference>
<keyword evidence="3" id="KW-0378">Hydrolase</keyword>
<evidence type="ECO:0000313" key="3">
    <source>
        <dbReference type="EMBL" id="AIZ46641.1"/>
    </source>
</evidence>
<dbReference type="EMBL" id="CP010028">
    <property type="protein sequence ID" value="AIZ46641.1"/>
    <property type="molecule type" value="Genomic_DNA"/>
</dbReference>